<keyword evidence="1" id="KW-1003">Cell membrane</keyword>
<keyword evidence="6" id="KW-1185">Reference proteome</keyword>
<dbReference type="EMBL" id="CP013729">
    <property type="protein sequence ID" value="ALV05648.1"/>
    <property type="molecule type" value="Genomic_DNA"/>
</dbReference>
<keyword evidence="4" id="KW-0472">Membrane</keyword>
<sequence length="79" mass="8923">MTGAVDLFGLYLPWLMPLAFAALLLLWGVRRVLALCGAYRWIWHPALFDMALYVLLLWALSGLSQDAAPTLLRFFSPLN</sequence>
<dbReference type="STRING" id="76731.RD2015_1156"/>
<dbReference type="AlphaFoldDB" id="A0A0U3NAU5"/>
<dbReference type="Proteomes" id="UP000060699">
    <property type="component" value="Chromosome"/>
</dbReference>
<name>A0A0U3NAU5_9BURK</name>
<keyword evidence="3" id="KW-1133">Transmembrane helix</keyword>
<organism evidence="5 6">
    <name type="scientific">Roseateles depolymerans</name>
    <dbReference type="NCBI Taxonomy" id="76731"/>
    <lineage>
        <taxon>Bacteria</taxon>
        <taxon>Pseudomonadati</taxon>
        <taxon>Pseudomonadota</taxon>
        <taxon>Betaproteobacteria</taxon>
        <taxon>Burkholderiales</taxon>
        <taxon>Sphaerotilaceae</taxon>
        <taxon>Roseateles</taxon>
    </lineage>
</organism>
<evidence type="ECO:0000256" key="1">
    <source>
        <dbReference type="ARBA" id="ARBA00022475"/>
    </source>
</evidence>
<protein>
    <submittedName>
        <fullName evidence="5">Uncharacterized protein</fullName>
    </submittedName>
</protein>
<accession>A0A0U3NAU5</accession>
<evidence type="ECO:0000313" key="6">
    <source>
        <dbReference type="Proteomes" id="UP000060699"/>
    </source>
</evidence>
<dbReference type="KEGG" id="rdp:RD2015_1156"/>
<dbReference type="OrthoDB" id="6080293at2"/>
<dbReference type="Pfam" id="PF07869">
    <property type="entry name" value="DUF1656"/>
    <property type="match status" value="1"/>
</dbReference>
<dbReference type="RefSeq" id="WP_058934065.1">
    <property type="nucleotide sequence ID" value="NZ_CP013729.1"/>
</dbReference>
<dbReference type="PATRIC" id="fig|76731.3.peg.1178"/>
<dbReference type="InterPro" id="IPR012451">
    <property type="entry name" value="DUF1656"/>
</dbReference>
<gene>
    <name evidence="5" type="ORF">RD2015_1156</name>
</gene>
<evidence type="ECO:0000313" key="5">
    <source>
        <dbReference type="EMBL" id="ALV05648.1"/>
    </source>
</evidence>
<evidence type="ECO:0000256" key="2">
    <source>
        <dbReference type="ARBA" id="ARBA00022692"/>
    </source>
</evidence>
<keyword evidence="2" id="KW-0812">Transmembrane</keyword>
<evidence type="ECO:0000256" key="3">
    <source>
        <dbReference type="ARBA" id="ARBA00022989"/>
    </source>
</evidence>
<proteinExistence type="predicted"/>
<evidence type="ECO:0000256" key="4">
    <source>
        <dbReference type="ARBA" id="ARBA00023136"/>
    </source>
</evidence>
<reference evidence="5 6" key="1">
    <citation type="submission" date="2015-12" db="EMBL/GenBank/DDBJ databases">
        <title>Complete genome of Roseateles depolymerans KCTC 42856.</title>
        <authorList>
            <person name="Kim K.M."/>
        </authorList>
    </citation>
    <scope>NUCLEOTIDE SEQUENCE [LARGE SCALE GENOMIC DNA]</scope>
    <source>
        <strain evidence="5 6">KCTC 42856</strain>
    </source>
</reference>